<dbReference type="HOGENOM" id="CLU_1636897_0_0_1"/>
<proteinExistence type="predicted"/>
<dbReference type="Proteomes" id="UP000008068">
    <property type="component" value="Unassembled WGS sequence"/>
</dbReference>
<name>G0NU45_CAEBE</name>
<evidence type="ECO:0000313" key="2">
    <source>
        <dbReference type="EMBL" id="EGT37682.1"/>
    </source>
</evidence>
<sequence>MTGNSCGQNDCESLEWIRERIHNKKHFTARSIAAIVDASGMEAELISKILSGVLFGTLVLSDHQSNENGTIHNQKTDSKSQPPTGAAIPTLKPLLPLQKTLNYIEKETSKLSDPAPKPKLPSTLSRSDIAGVSQRMKTELNTMQSSSFYNLKSESDGFNSSG</sequence>
<dbReference type="EMBL" id="GL379947">
    <property type="protein sequence ID" value="EGT37682.1"/>
    <property type="molecule type" value="Genomic_DNA"/>
</dbReference>
<dbReference type="AlphaFoldDB" id="G0NU45"/>
<evidence type="ECO:0000256" key="1">
    <source>
        <dbReference type="SAM" id="MobiDB-lite"/>
    </source>
</evidence>
<feature type="compositionally biased region" description="Polar residues" evidence="1">
    <location>
        <begin position="64"/>
        <end position="83"/>
    </location>
</feature>
<feature type="region of interest" description="Disordered" evidence="1">
    <location>
        <begin position="64"/>
        <end position="90"/>
    </location>
</feature>
<feature type="region of interest" description="Disordered" evidence="1">
    <location>
        <begin position="105"/>
        <end position="131"/>
    </location>
</feature>
<keyword evidence="3" id="KW-1185">Reference proteome</keyword>
<dbReference type="InParanoid" id="G0NU45"/>
<gene>
    <name evidence="2" type="ORF">CAEBREN_15261</name>
</gene>
<accession>G0NU45</accession>
<evidence type="ECO:0000313" key="3">
    <source>
        <dbReference type="Proteomes" id="UP000008068"/>
    </source>
</evidence>
<dbReference type="OrthoDB" id="5784816at2759"/>
<organism evidence="3">
    <name type="scientific">Caenorhabditis brenneri</name>
    <name type="common">Nematode worm</name>
    <dbReference type="NCBI Taxonomy" id="135651"/>
    <lineage>
        <taxon>Eukaryota</taxon>
        <taxon>Metazoa</taxon>
        <taxon>Ecdysozoa</taxon>
        <taxon>Nematoda</taxon>
        <taxon>Chromadorea</taxon>
        <taxon>Rhabditida</taxon>
        <taxon>Rhabditina</taxon>
        <taxon>Rhabditomorpha</taxon>
        <taxon>Rhabditoidea</taxon>
        <taxon>Rhabditidae</taxon>
        <taxon>Peloderinae</taxon>
        <taxon>Caenorhabditis</taxon>
    </lineage>
</organism>
<protein>
    <submittedName>
        <fullName evidence="2">Uncharacterized protein</fullName>
    </submittedName>
</protein>
<dbReference type="STRING" id="135651.G0NU45"/>
<reference evidence="3" key="1">
    <citation type="submission" date="2011-07" db="EMBL/GenBank/DDBJ databases">
        <authorList>
            <consortium name="Caenorhabditis brenneri Sequencing and Analysis Consortium"/>
            <person name="Wilson R.K."/>
        </authorList>
    </citation>
    <scope>NUCLEOTIDE SEQUENCE [LARGE SCALE GENOMIC DNA]</scope>
    <source>
        <strain evidence="3">PB2801</strain>
    </source>
</reference>